<evidence type="ECO:0000259" key="1">
    <source>
        <dbReference type="SMART" id="SM01058"/>
    </source>
</evidence>
<accession>A0A3D8GJI0</accession>
<reference evidence="2 3" key="1">
    <citation type="submission" date="2018-07" db="EMBL/GenBank/DDBJ databases">
        <title>Bacillus sp. YLB-04 draft genome sequence.</title>
        <authorList>
            <person name="Yu L."/>
            <person name="Tang X."/>
        </authorList>
    </citation>
    <scope>NUCLEOTIDE SEQUENCE [LARGE SCALE GENOMIC DNA]</scope>
    <source>
        <strain evidence="2 3">YLB-04</strain>
    </source>
</reference>
<dbReference type="GO" id="GO:0009303">
    <property type="term" value="P:rRNA transcription"/>
    <property type="evidence" value="ECO:0007669"/>
    <property type="project" value="TreeGrafter"/>
</dbReference>
<dbReference type="Pfam" id="PF02559">
    <property type="entry name" value="CarD_TRCF_RID"/>
    <property type="match status" value="1"/>
</dbReference>
<dbReference type="InterPro" id="IPR042215">
    <property type="entry name" value="CarD-like_C"/>
</dbReference>
<dbReference type="InterPro" id="IPR048792">
    <property type="entry name" value="CarD_C"/>
</dbReference>
<feature type="domain" description="CarD-like/TRCF RNAP-interacting" evidence="1">
    <location>
        <begin position="1"/>
        <end position="112"/>
    </location>
</feature>
<name>A0A3D8GJI0_9BACI</name>
<gene>
    <name evidence="2" type="ORF">DRW41_22515</name>
</gene>
<dbReference type="InterPro" id="IPR036101">
    <property type="entry name" value="CarD-like/TRCF_RID_sf"/>
</dbReference>
<evidence type="ECO:0000313" key="3">
    <source>
        <dbReference type="Proteomes" id="UP000257144"/>
    </source>
</evidence>
<protein>
    <submittedName>
        <fullName evidence="2">CarD family transcriptional regulator</fullName>
    </submittedName>
</protein>
<evidence type="ECO:0000313" key="2">
    <source>
        <dbReference type="EMBL" id="RDU34625.1"/>
    </source>
</evidence>
<dbReference type="SUPFAM" id="SSF141259">
    <property type="entry name" value="CarD-like"/>
    <property type="match status" value="1"/>
</dbReference>
<dbReference type="PANTHER" id="PTHR38447">
    <property type="entry name" value="TRANSCRIPTION FACTOR YDEB-RELATED"/>
    <property type="match status" value="1"/>
</dbReference>
<dbReference type="EMBL" id="QNQT01000029">
    <property type="protein sequence ID" value="RDU34625.1"/>
    <property type="molecule type" value="Genomic_DNA"/>
</dbReference>
<sequence>MFSIGDFMIYSAHGICKVDDICEKTVSGITKTYYVLHPIDNYGDLTISSPVDNEKVNMLELMTQGEANELLESFRYPGLKWIENPNIRNRQYNDIVKTGNRKEIAKVVKTLMQKKLDAELHGKKLYESDRRLLDHIQHVLFKELAISLDTTVEEINEMVVKLVKLSTKKRMPV</sequence>
<dbReference type="Proteomes" id="UP000257144">
    <property type="component" value="Unassembled WGS sequence"/>
</dbReference>
<dbReference type="SMART" id="SM01058">
    <property type="entry name" value="CarD_TRCF"/>
    <property type="match status" value="1"/>
</dbReference>
<dbReference type="PANTHER" id="PTHR38447:SF1">
    <property type="entry name" value="RNA POLYMERASE-BINDING TRANSCRIPTION FACTOR CARD"/>
    <property type="match status" value="1"/>
</dbReference>
<dbReference type="Pfam" id="PF21095">
    <property type="entry name" value="CarD_C"/>
    <property type="match status" value="1"/>
</dbReference>
<organism evidence="2 3">
    <name type="scientific">Neobacillus piezotolerans</name>
    <dbReference type="NCBI Taxonomy" id="2259171"/>
    <lineage>
        <taxon>Bacteria</taxon>
        <taxon>Bacillati</taxon>
        <taxon>Bacillota</taxon>
        <taxon>Bacilli</taxon>
        <taxon>Bacillales</taxon>
        <taxon>Bacillaceae</taxon>
        <taxon>Neobacillus</taxon>
    </lineage>
</organism>
<dbReference type="Gene3D" id="1.20.58.1290">
    <property type="entry name" value="CarD-like, C-terminal domain"/>
    <property type="match status" value="1"/>
</dbReference>
<dbReference type="InterPro" id="IPR052531">
    <property type="entry name" value="CarD-like_regulator"/>
</dbReference>
<dbReference type="OrthoDB" id="9786074at2"/>
<dbReference type="Gene3D" id="2.40.10.170">
    <property type="match status" value="1"/>
</dbReference>
<dbReference type="RefSeq" id="WP_115454245.1">
    <property type="nucleotide sequence ID" value="NZ_QNQT01000029.1"/>
</dbReference>
<comment type="caution">
    <text evidence="2">The sequence shown here is derived from an EMBL/GenBank/DDBJ whole genome shotgun (WGS) entry which is preliminary data.</text>
</comment>
<dbReference type="AlphaFoldDB" id="A0A3D8GJI0"/>
<proteinExistence type="predicted"/>
<dbReference type="InterPro" id="IPR003711">
    <property type="entry name" value="CarD-like/TRCF_RID"/>
</dbReference>
<keyword evidence="3" id="KW-1185">Reference proteome</keyword>